<dbReference type="Gene3D" id="1.20.1280.50">
    <property type="match status" value="1"/>
</dbReference>
<dbReference type="Proteomes" id="UP000298061">
    <property type="component" value="Unassembled WGS sequence"/>
</dbReference>
<dbReference type="SMART" id="SM00256">
    <property type="entry name" value="FBOX"/>
    <property type="match status" value="1"/>
</dbReference>
<dbReference type="Pfam" id="PF12937">
    <property type="entry name" value="F-box-like"/>
    <property type="match status" value="1"/>
</dbReference>
<evidence type="ECO:0000313" key="4">
    <source>
        <dbReference type="Proteomes" id="UP000298061"/>
    </source>
</evidence>
<feature type="transmembrane region" description="Helical" evidence="1">
    <location>
        <begin position="73"/>
        <end position="93"/>
    </location>
</feature>
<accession>A0A4Z0A7Q4</accession>
<dbReference type="SUPFAM" id="SSF81383">
    <property type="entry name" value="F-box domain"/>
    <property type="match status" value="1"/>
</dbReference>
<sequence length="167" mass="18802">MLPPEVTVRVLQWLDLQSLLRCQQVCLSWCELIQDTAELQYHIERAVHQVQDCCPAAMSLDERLHALRRAIRIIVESGAVYTLSIIILFVLDVTGSNSLYLTSDCVIQIIGIVFNLIIIRVEKGRTAEHTTYDDSKDLVSLQFQRRSTMGETTTHASTLEAGEASRA</sequence>
<feature type="domain" description="F-box" evidence="2">
    <location>
        <begin position="1"/>
        <end position="43"/>
    </location>
</feature>
<dbReference type="InterPro" id="IPR001810">
    <property type="entry name" value="F-box_dom"/>
</dbReference>
<protein>
    <recommendedName>
        <fullName evidence="2">F-box domain-containing protein</fullName>
    </recommendedName>
</protein>
<comment type="caution">
    <text evidence="3">The sequence shown here is derived from an EMBL/GenBank/DDBJ whole genome shotgun (WGS) entry which is preliminary data.</text>
</comment>
<keyword evidence="1" id="KW-0812">Transmembrane</keyword>
<dbReference type="InterPro" id="IPR036047">
    <property type="entry name" value="F-box-like_dom_sf"/>
</dbReference>
<proteinExistence type="predicted"/>
<gene>
    <name evidence="3" type="ORF">EWM64_g1707</name>
</gene>
<evidence type="ECO:0000313" key="3">
    <source>
        <dbReference type="EMBL" id="TFY82304.1"/>
    </source>
</evidence>
<dbReference type="AlphaFoldDB" id="A0A4Z0A7Q4"/>
<dbReference type="EMBL" id="SFCI01000121">
    <property type="protein sequence ID" value="TFY82304.1"/>
    <property type="molecule type" value="Genomic_DNA"/>
</dbReference>
<dbReference type="OrthoDB" id="3346544at2759"/>
<keyword evidence="4" id="KW-1185">Reference proteome</keyword>
<name>A0A4Z0A7Q4_9AGAM</name>
<dbReference type="PROSITE" id="PS50181">
    <property type="entry name" value="FBOX"/>
    <property type="match status" value="1"/>
</dbReference>
<organism evidence="3 4">
    <name type="scientific">Hericium alpestre</name>
    <dbReference type="NCBI Taxonomy" id="135208"/>
    <lineage>
        <taxon>Eukaryota</taxon>
        <taxon>Fungi</taxon>
        <taxon>Dikarya</taxon>
        <taxon>Basidiomycota</taxon>
        <taxon>Agaricomycotina</taxon>
        <taxon>Agaricomycetes</taxon>
        <taxon>Russulales</taxon>
        <taxon>Hericiaceae</taxon>
        <taxon>Hericium</taxon>
    </lineage>
</organism>
<evidence type="ECO:0000256" key="1">
    <source>
        <dbReference type="SAM" id="Phobius"/>
    </source>
</evidence>
<evidence type="ECO:0000259" key="2">
    <source>
        <dbReference type="PROSITE" id="PS50181"/>
    </source>
</evidence>
<reference evidence="3 4" key="1">
    <citation type="submission" date="2019-02" db="EMBL/GenBank/DDBJ databases">
        <title>Genome sequencing of the rare red list fungi Hericium alpestre (H. flagellum).</title>
        <authorList>
            <person name="Buettner E."/>
            <person name="Kellner H."/>
        </authorList>
    </citation>
    <scope>NUCLEOTIDE SEQUENCE [LARGE SCALE GENOMIC DNA]</scope>
    <source>
        <strain evidence="3 4">DSM 108284</strain>
    </source>
</reference>
<feature type="transmembrane region" description="Helical" evidence="1">
    <location>
        <begin position="99"/>
        <end position="119"/>
    </location>
</feature>
<keyword evidence="1" id="KW-1133">Transmembrane helix</keyword>
<keyword evidence="1" id="KW-0472">Membrane</keyword>